<keyword evidence="3" id="KW-0732">Signal</keyword>
<dbReference type="EMBL" id="JAESND010000002">
    <property type="protein sequence ID" value="MBM3115489.1"/>
    <property type="molecule type" value="Genomic_DNA"/>
</dbReference>
<dbReference type="Gene3D" id="1.20.1600.10">
    <property type="entry name" value="Outer membrane efflux proteins (OEP)"/>
    <property type="match status" value="1"/>
</dbReference>
<evidence type="ECO:0000256" key="2">
    <source>
        <dbReference type="SAM" id="MobiDB-lite"/>
    </source>
</evidence>
<feature type="chain" id="PRO_5047250572" evidence="3">
    <location>
        <begin position="23"/>
        <end position="472"/>
    </location>
</feature>
<accession>A0ABS2BL04</accession>
<evidence type="ECO:0000256" key="1">
    <source>
        <dbReference type="ARBA" id="ARBA00007613"/>
    </source>
</evidence>
<dbReference type="InterPro" id="IPR010131">
    <property type="entry name" value="MdtP/NodT-like"/>
</dbReference>
<reference evidence="4 5" key="1">
    <citation type="submission" date="2021-01" db="EMBL/GenBank/DDBJ databases">
        <title>Draft Genome Sequence and Polyhydroxyalkanoate Biosynthetic Potential of Jeongeupia naejangsanensis Type Strain DSM 24253.</title>
        <authorList>
            <person name="Turrini P."/>
            <person name="Artuso I."/>
            <person name="Lugli G.A."/>
            <person name="Frangipani E."/>
            <person name="Ventura M."/>
            <person name="Visca P."/>
        </authorList>
    </citation>
    <scope>NUCLEOTIDE SEQUENCE [LARGE SCALE GENOMIC DNA]</scope>
    <source>
        <strain evidence="4 5">DSM 24253</strain>
    </source>
</reference>
<comment type="caution">
    <text evidence="4">The sequence shown here is derived from an EMBL/GenBank/DDBJ whole genome shotgun (WGS) entry which is preliminary data.</text>
</comment>
<dbReference type="Proteomes" id="UP000809431">
    <property type="component" value="Unassembled WGS sequence"/>
</dbReference>
<protein>
    <submittedName>
        <fullName evidence="4">TolC family protein</fullName>
    </submittedName>
</protein>
<evidence type="ECO:0000256" key="3">
    <source>
        <dbReference type="SAM" id="SignalP"/>
    </source>
</evidence>
<feature type="region of interest" description="Disordered" evidence="2">
    <location>
        <begin position="253"/>
        <end position="279"/>
    </location>
</feature>
<organism evidence="4 5">
    <name type="scientific">Jeongeupia naejangsanensis</name>
    <dbReference type="NCBI Taxonomy" id="613195"/>
    <lineage>
        <taxon>Bacteria</taxon>
        <taxon>Pseudomonadati</taxon>
        <taxon>Pseudomonadota</taxon>
        <taxon>Betaproteobacteria</taxon>
        <taxon>Neisseriales</taxon>
        <taxon>Chitinibacteraceae</taxon>
        <taxon>Jeongeupia</taxon>
    </lineage>
</organism>
<sequence>MTPRGRLAVIAAALVLSGCASVDFDESLAQANRDASDFTQGKLALASTDAQRDAMRDEAAKLLDQPLGQTGAVQVALLNSPALQALLAQNWADAAAAAQGGRLPNPVFSFERMTIANELEFGRLLAFGLLDLITLPQRYNTAQRQIAAARLRLTGDVVDQVTQVRQAWVNAVAAQQTLVYTRQVFEAAEASAELARRLQSVGNFTKLDRARQQVFYADAATQLAGVQHAATAAREALVRQLGLDDAQAQQLKLPDRLPALPKSPRSADDTGKAASSTRMDVRQARMSLDAAVKAQGLNWITSFADIELGLRYDTVFDTADGAKNHKRGFEVDVRLPLFDWGDLQRDAMNAQTLAAANRYEATLRAAGSNLRESYSAYRTSYDIARHYRDEVVPLRKTISEENTLRYNGMLIGVFELLADSRDQVGAVIGAIGAEQQFWLADAALQAAVLGRPGTATVAVAASAGGGGGEAGH</sequence>
<gene>
    <name evidence="4" type="ORF">JMJ54_06600</name>
</gene>
<evidence type="ECO:0000313" key="4">
    <source>
        <dbReference type="EMBL" id="MBM3115489.1"/>
    </source>
</evidence>
<dbReference type="Pfam" id="PF02321">
    <property type="entry name" value="OEP"/>
    <property type="match status" value="1"/>
</dbReference>
<dbReference type="InterPro" id="IPR003423">
    <property type="entry name" value="OMP_efflux"/>
</dbReference>
<name>A0ABS2BL04_9NEIS</name>
<comment type="similarity">
    <text evidence="1">Belongs to the outer membrane factor (OMF) (TC 1.B.17) family.</text>
</comment>
<dbReference type="PROSITE" id="PS51257">
    <property type="entry name" value="PROKAR_LIPOPROTEIN"/>
    <property type="match status" value="1"/>
</dbReference>
<dbReference type="PANTHER" id="PTHR30203">
    <property type="entry name" value="OUTER MEMBRANE CATION EFFLUX PROTEIN"/>
    <property type="match status" value="1"/>
</dbReference>
<evidence type="ECO:0000313" key="5">
    <source>
        <dbReference type="Proteomes" id="UP000809431"/>
    </source>
</evidence>
<dbReference type="PANTHER" id="PTHR30203:SF24">
    <property type="entry name" value="BLR4935 PROTEIN"/>
    <property type="match status" value="1"/>
</dbReference>
<keyword evidence="5" id="KW-1185">Reference proteome</keyword>
<proteinExistence type="inferred from homology"/>
<feature type="signal peptide" evidence="3">
    <location>
        <begin position="1"/>
        <end position="22"/>
    </location>
</feature>
<dbReference type="SUPFAM" id="SSF56954">
    <property type="entry name" value="Outer membrane efflux proteins (OEP)"/>
    <property type="match status" value="1"/>
</dbReference>
<dbReference type="RefSeq" id="WP_203537153.1">
    <property type="nucleotide sequence ID" value="NZ_JAESND010000002.1"/>
</dbReference>